<comment type="caution">
    <text evidence="1">The sequence shown here is derived from an EMBL/GenBank/DDBJ whole genome shotgun (WGS) entry which is preliminary data.</text>
</comment>
<accession>A0A0P7B3B1</accession>
<dbReference type="OrthoDB" id="5346581at2759"/>
<organism evidence="1 2">
    <name type="scientific">Neonectria ditissima</name>
    <dbReference type="NCBI Taxonomy" id="78410"/>
    <lineage>
        <taxon>Eukaryota</taxon>
        <taxon>Fungi</taxon>
        <taxon>Dikarya</taxon>
        <taxon>Ascomycota</taxon>
        <taxon>Pezizomycotina</taxon>
        <taxon>Sordariomycetes</taxon>
        <taxon>Hypocreomycetidae</taxon>
        <taxon>Hypocreales</taxon>
        <taxon>Nectriaceae</taxon>
        <taxon>Neonectria</taxon>
    </lineage>
</organism>
<sequence>MDPEQLQSHTEKLRVAARAAHDQRVPFRNIHSEHHRHVLDCAIKNLLSTELAQFTYAQIIDGLPTGDVAWDRRYCGVFGEHPIDSEHEELCPGAMEKAREYYKQWNSDILMFDPKAIMDYQRAESGSQAFNVRLVELVAVTLHQIGVLLFQLEFRMHQGDIDSITNWKMPPVEGLVDVPPRPTLFSHHAYLDADIYPEGVADIVGYWAEDRVLGGVAVFDRRVEHSETTLIPNIYFHSCRRRQTHRVYQLRNDQQEALFNFLLAETDCRPPEPNPLPILSDAQNRVRVDSEFAITHHGIYRDIWERKPITKEERRILERRPQSDLDYPEHAEELFRINKQLGISLPKLRERSPSL</sequence>
<gene>
    <name evidence="1" type="ORF">AK830_g2387</name>
</gene>
<dbReference type="Proteomes" id="UP000050424">
    <property type="component" value="Unassembled WGS sequence"/>
</dbReference>
<name>A0A0P7B3B1_9HYPO</name>
<evidence type="ECO:0000313" key="1">
    <source>
        <dbReference type="EMBL" id="KPM44178.1"/>
    </source>
</evidence>
<dbReference type="EMBL" id="LKCW01000022">
    <property type="protein sequence ID" value="KPM44178.1"/>
    <property type="molecule type" value="Genomic_DNA"/>
</dbReference>
<reference evidence="1 2" key="1">
    <citation type="submission" date="2015-09" db="EMBL/GenBank/DDBJ databases">
        <title>Draft genome of a European isolate of the apple canker pathogen Neonectria ditissima.</title>
        <authorList>
            <person name="Gomez-Cortecero A."/>
            <person name="Harrison R.J."/>
            <person name="Armitage A.D."/>
        </authorList>
    </citation>
    <scope>NUCLEOTIDE SEQUENCE [LARGE SCALE GENOMIC DNA]</scope>
    <source>
        <strain evidence="1 2">R09/05</strain>
    </source>
</reference>
<evidence type="ECO:0000313" key="2">
    <source>
        <dbReference type="Proteomes" id="UP000050424"/>
    </source>
</evidence>
<dbReference type="AlphaFoldDB" id="A0A0P7B3B1"/>
<protein>
    <submittedName>
        <fullName evidence="1">Uncharacterized protein</fullName>
    </submittedName>
</protein>
<keyword evidence="2" id="KW-1185">Reference proteome</keyword>
<proteinExistence type="predicted"/>